<dbReference type="InterPro" id="IPR011042">
    <property type="entry name" value="6-blade_b-propeller_TolB-like"/>
</dbReference>
<dbReference type="AlphaFoldDB" id="K1Q571"/>
<dbReference type="HOGENOM" id="CLU_007742_4_1_1"/>
<dbReference type="GO" id="GO:0061630">
    <property type="term" value="F:ubiquitin protein ligase activity"/>
    <property type="evidence" value="ECO:0007669"/>
    <property type="project" value="TreeGrafter"/>
</dbReference>
<dbReference type="InterPro" id="IPR050952">
    <property type="entry name" value="TRIM-NHL_E3_ligases"/>
</dbReference>
<dbReference type="GO" id="GO:0043161">
    <property type="term" value="P:proteasome-mediated ubiquitin-dependent protein catabolic process"/>
    <property type="evidence" value="ECO:0007669"/>
    <property type="project" value="TreeGrafter"/>
</dbReference>
<accession>K1Q571</accession>
<proteinExistence type="predicted"/>
<organism evidence="1">
    <name type="scientific">Magallana gigas</name>
    <name type="common">Pacific oyster</name>
    <name type="synonym">Crassostrea gigas</name>
    <dbReference type="NCBI Taxonomy" id="29159"/>
    <lineage>
        <taxon>Eukaryota</taxon>
        <taxon>Metazoa</taxon>
        <taxon>Spiralia</taxon>
        <taxon>Lophotrochozoa</taxon>
        <taxon>Mollusca</taxon>
        <taxon>Bivalvia</taxon>
        <taxon>Autobranchia</taxon>
        <taxon>Pteriomorphia</taxon>
        <taxon>Ostreida</taxon>
        <taxon>Ostreoidea</taxon>
        <taxon>Ostreidae</taxon>
        <taxon>Magallana</taxon>
    </lineage>
</organism>
<dbReference type="SUPFAM" id="SSF63829">
    <property type="entry name" value="Calcium-dependent phosphotriesterase"/>
    <property type="match status" value="1"/>
</dbReference>
<dbReference type="PANTHER" id="PTHR24104">
    <property type="entry name" value="E3 UBIQUITIN-PROTEIN LIGASE NHLRC1-RELATED"/>
    <property type="match status" value="1"/>
</dbReference>
<dbReference type="PANTHER" id="PTHR24104:SF50">
    <property type="entry name" value="SMP-30_GLUCONOLACTONASE_LRE-LIKE REGION DOMAIN-CONTAINING PROTEIN"/>
    <property type="match status" value="1"/>
</dbReference>
<dbReference type="GO" id="GO:0000209">
    <property type="term" value="P:protein polyubiquitination"/>
    <property type="evidence" value="ECO:0007669"/>
    <property type="project" value="TreeGrafter"/>
</dbReference>
<evidence type="ECO:0000313" key="1">
    <source>
        <dbReference type="EMBL" id="EKC31757.1"/>
    </source>
</evidence>
<dbReference type="Gene3D" id="2.120.10.30">
    <property type="entry name" value="TolB, C-terminal domain"/>
    <property type="match status" value="1"/>
</dbReference>
<protein>
    <submittedName>
        <fullName evidence="1">Tripartite motif-containing protein 2</fullName>
    </submittedName>
</protein>
<dbReference type="EMBL" id="JH817185">
    <property type="protein sequence ID" value="EKC31757.1"/>
    <property type="molecule type" value="Genomic_DNA"/>
</dbReference>
<reference evidence="1" key="1">
    <citation type="journal article" date="2012" name="Nature">
        <title>The oyster genome reveals stress adaptation and complexity of shell formation.</title>
        <authorList>
            <person name="Zhang G."/>
            <person name="Fang X."/>
            <person name="Guo X."/>
            <person name="Li L."/>
            <person name="Luo R."/>
            <person name="Xu F."/>
            <person name="Yang P."/>
            <person name="Zhang L."/>
            <person name="Wang X."/>
            <person name="Qi H."/>
            <person name="Xiong Z."/>
            <person name="Que H."/>
            <person name="Xie Y."/>
            <person name="Holland P.W."/>
            <person name="Paps J."/>
            <person name="Zhu Y."/>
            <person name="Wu F."/>
            <person name="Chen Y."/>
            <person name="Wang J."/>
            <person name="Peng C."/>
            <person name="Meng J."/>
            <person name="Yang L."/>
            <person name="Liu J."/>
            <person name="Wen B."/>
            <person name="Zhang N."/>
            <person name="Huang Z."/>
            <person name="Zhu Q."/>
            <person name="Feng Y."/>
            <person name="Mount A."/>
            <person name="Hedgecock D."/>
            <person name="Xu Z."/>
            <person name="Liu Y."/>
            <person name="Domazet-Loso T."/>
            <person name="Du Y."/>
            <person name="Sun X."/>
            <person name="Zhang S."/>
            <person name="Liu B."/>
            <person name="Cheng P."/>
            <person name="Jiang X."/>
            <person name="Li J."/>
            <person name="Fan D."/>
            <person name="Wang W."/>
            <person name="Fu W."/>
            <person name="Wang T."/>
            <person name="Wang B."/>
            <person name="Zhang J."/>
            <person name="Peng Z."/>
            <person name="Li Y."/>
            <person name="Li N."/>
            <person name="Wang J."/>
            <person name="Chen M."/>
            <person name="He Y."/>
            <person name="Tan F."/>
            <person name="Song X."/>
            <person name="Zheng Q."/>
            <person name="Huang R."/>
            <person name="Yang H."/>
            <person name="Du X."/>
            <person name="Chen L."/>
            <person name="Yang M."/>
            <person name="Gaffney P.M."/>
            <person name="Wang S."/>
            <person name="Luo L."/>
            <person name="She Z."/>
            <person name="Ming Y."/>
            <person name="Huang W."/>
            <person name="Zhang S."/>
            <person name="Huang B."/>
            <person name="Zhang Y."/>
            <person name="Qu T."/>
            <person name="Ni P."/>
            <person name="Miao G."/>
            <person name="Wang J."/>
            <person name="Wang Q."/>
            <person name="Steinberg C.E."/>
            <person name="Wang H."/>
            <person name="Li N."/>
            <person name="Qian L."/>
            <person name="Zhang G."/>
            <person name="Li Y."/>
            <person name="Yang H."/>
            <person name="Liu X."/>
            <person name="Wang J."/>
            <person name="Yin Y."/>
            <person name="Wang J."/>
        </authorList>
    </citation>
    <scope>NUCLEOTIDE SEQUENCE [LARGE SCALE GENOMIC DNA]</scope>
    <source>
        <strain evidence="1">05x7-T-G4-1.051#20</strain>
    </source>
</reference>
<sequence>MSIFFKREKKSKWRPQCLVCSHSSGDVLVGMWKVGTDRGKIMRLNSIGKIKDTIKKDKNNDNLYKNPMFITENYNGDIVVSDLNRCLVVTDRGGEHRFSYTGHPTGSGLTPCGICTDIFSNILVCDKRTNTVQMIDKDGAFMYSLLTESDGIFEPWGLCYDIISHLLWVGSDSNNVVKIFRYINRQDILTG</sequence>
<gene>
    <name evidence="1" type="ORF">CGI_10015448</name>
</gene>
<name>K1Q571_MAGGI</name>
<dbReference type="InParanoid" id="K1Q571"/>